<dbReference type="AlphaFoldDB" id="E1WNJ3"/>
<dbReference type="PROSITE" id="PS50053">
    <property type="entry name" value="UBIQUITIN_2"/>
    <property type="match status" value="1"/>
</dbReference>
<dbReference type="HOGENOM" id="CLU_010412_6_3_10"/>
<evidence type="ECO:0000259" key="1">
    <source>
        <dbReference type="PROSITE" id="PS50053"/>
    </source>
</evidence>
<dbReference type="InterPro" id="IPR029071">
    <property type="entry name" value="Ubiquitin-like_domsf"/>
</dbReference>
<dbReference type="Pfam" id="PF00240">
    <property type="entry name" value="ubiquitin"/>
    <property type="match status" value="1"/>
</dbReference>
<evidence type="ECO:0000313" key="2">
    <source>
        <dbReference type="EMBL" id="CBW24369.1"/>
    </source>
</evidence>
<dbReference type="PATRIC" id="fig|862962.3.peg.4075"/>
<dbReference type="PRINTS" id="PR00348">
    <property type="entry name" value="UBIQUITIN"/>
</dbReference>
<gene>
    <name evidence="2" type="primary">ubb</name>
    <name evidence="2" type="ordered locus">BF638R_3923</name>
</gene>
<dbReference type="KEGG" id="bfg:BF638R_3923"/>
<dbReference type="SMR" id="E1WNJ3"/>
<feature type="domain" description="Ubiquitin-like" evidence="1">
    <location>
        <begin position="1"/>
        <end position="72"/>
    </location>
</feature>
<dbReference type="SMART" id="SM00213">
    <property type="entry name" value="UBQ"/>
    <property type="match status" value="1"/>
</dbReference>
<dbReference type="PANTHER" id="PTHR10666">
    <property type="entry name" value="UBIQUITIN"/>
    <property type="match status" value="1"/>
</dbReference>
<dbReference type="SUPFAM" id="SSF54236">
    <property type="entry name" value="Ubiquitin-like"/>
    <property type="match status" value="1"/>
</dbReference>
<dbReference type="InterPro" id="IPR000626">
    <property type="entry name" value="Ubiquitin-like_dom"/>
</dbReference>
<dbReference type="FunFam" id="3.10.20.90:FF:000160">
    <property type="entry name" value="Polyubiquitin-C"/>
    <property type="match status" value="1"/>
</dbReference>
<evidence type="ECO:0000313" key="3">
    <source>
        <dbReference type="Proteomes" id="UP000008560"/>
    </source>
</evidence>
<sequence length="76" mass="8780">MQVFIKNRYGWTITLEVSPTDTVENVKQKIQDKEGFPPDKIRLIYGGKQMEDGRTLADYNVQKDSTILICIRDVDC</sequence>
<protein>
    <submittedName>
        <fullName evidence="2">Putative ubiquitin protein</fullName>
    </submittedName>
</protein>
<reference evidence="2 3" key="1">
    <citation type="journal article" date="2010" name="Microbiology">
        <title>Twenty-eight divergent polysaccharide loci specifying within- and amongst-strain capsule diversity in three strains of Bacteroides fragilis.</title>
        <authorList>
            <person name="Patrick S."/>
            <person name="Blakely G.W."/>
            <person name="Houston S."/>
            <person name="Moore J."/>
            <person name="Abratt V.R."/>
            <person name="Bertalan M."/>
            <person name="Cerdeno-Tarraga A.M."/>
            <person name="Quail M.A."/>
            <person name="Corton N."/>
            <person name="Corton C."/>
            <person name="Bignell A."/>
            <person name="Barron A."/>
            <person name="Clark L."/>
            <person name="Bentley S.D."/>
            <person name="Parkhill J."/>
        </authorList>
    </citation>
    <scope>NUCLEOTIDE SEQUENCE [LARGE SCALE GENOMIC DNA]</scope>
    <source>
        <strain evidence="2 3">638R</strain>
    </source>
</reference>
<dbReference type="Proteomes" id="UP000008560">
    <property type="component" value="Chromosome"/>
</dbReference>
<accession>E1WNJ3</accession>
<dbReference type="EMBL" id="FQ312004">
    <property type="protein sequence ID" value="CBW24369.1"/>
    <property type="molecule type" value="Genomic_DNA"/>
</dbReference>
<dbReference type="InterPro" id="IPR050158">
    <property type="entry name" value="Ubiquitin_ubiquitin-like"/>
</dbReference>
<dbReference type="InterPro" id="IPR019956">
    <property type="entry name" value="Ubiquitin_dom"/>
</dbReference>
<name>E1WNJ3_BACF6</name>
<proteinExistence type="predicted"/>
<dbReference type="Gene3D" id="3.10.20.90">
    <property type="entry name" value="Phosphatidylinositol 3-kinase Catalytic Subunit, Chain A, domain 1"/>
    <property type="match status" value="1"/>
</dbReference>
<organism evidence="2 3">
    <name type="scientific">Bacteroides fragilis (strain 638R)</name>
    <dbReference type="NCBI Taxonomy" id="862962"/>
    <lineage>
        <taxon>Bacteria</taxon>
        <taxon>Pseudomonadati</taxon>
        <taxon>Bacteroidota</taxon>
        <taxon>Bacteroidia</taxon>
        <taxon>Bacteroidales</taxon>
        <taxon>Bacteroidaceae</taxon>
        <taxon>Bacteroides</taxon>
    </lineage>
</organism>